<dbReference type="EMBL" id="MGJO01000061">
    <property type="protein sequence ID" value="OGN07922.1"/>
    <property type="molecule type" value="Genomic_DNA"/>
</dbReference>
<comment type="caution">
    <text evidence="2">The sequence shown here is derived from an EMBL/GenBank/DDBJ whole genome shotgun (WGS) entry which is preliminary data.</text>
</comment>
<dbReference type="Pfam" id="PF13524">
    <property type="entry name" value="Glyco_trans_1_2"/>
    <property type="match status" value="1"/>
</dbReference>
<evidence type="ECO:0000313" key="2">
    <source>
        <dbReference type="EMBL" id="OGN07922.1"/>
    </source>
</evidence>
<feature type="domain" description="Spore protein YkvP/CgeB glycosyl transferase-like" evidence="1">
    <location>
        <begin position="200"/>
        <end position="325"/>
    </location>
</feature>
<organism evidence="2 3">
    <name type="scientific">Candidatus Yanofskybacteria bacterium RIFCSPHIGHO2_02_FULL_39_10</name>
    <dbReference type="NCBI Taxonomy" id="1802674"/>
    <lineage>
        <taxon>Bacteria</taxon>
        <taxon>Candidatus Yanofskyibacteriota</taxon>
    </lineage>
</organism>
<sequence length="326" mass="37753">MNYRYRVLFTANNPYDPALELPVLSALKYLGYEVETCDATLKPFGSRLLFRIGRRLFKSRSSYLWNKLLRISTWFTQRKVLQAVRKFKPDIFLAIKAKEVEVGTINKLKNMGIVTVNWYMEGIWHQSVSILAPVYDHFFIMDEYSVSVLKDRGIKNVYFLPHGTRLDPVQANISKELERIYDIAFVGTPVPIREKNFGTLAGFNLNLWGSPEWQNTQLRKFYRGQVFGKQLDDIYRQSKIVINCHPPDGNSTNLRDFESISNGALLISDYKPALAELFIENKEIIFYRDMKELPDLVSYYLKHADERSMIAKAGQSAVLAKHTIKS</sequence>
<evidence type="ECO:0000313" key="3">
    <source>
        <dbReference type="Proteomes" id="UP000178908"/>
    </source>
</evidence>
<dbReference type="SUPFAM" id="SSF53756">
    <property type="entry name" value="UDP-Glycosyltransferase/glycogen phosphorylase"/>
    <property type="match status" value="1"/>
</dbReference>
<dbReference type="AlphaFoldDB" id="A0A1F8F466"/>
<evidence type="ECO:0000259" key="1">
    <source>
        <dbReference type="Pfam" id="PF13524"/>
    </source>
</evidence>
<name>A0A1F8F466_9BACT</name>
<feature type="non-terminal residue" evidence="2">
    <location>
        <position position="326"/>
    </location>
</feature>
<gene>
    <name evidence="2" type="ORF">A3C61_03350</name>
</gene>
<accession>A0A1F8F466</accession>
<dbReference type="InterPro" id="IPR055259">
    <property type="entry name" value="YkvP/CgeB_Glyco_trans-like"/>
</dbReference>
<dbReference type="Proteomes" id="UP000178908">
    <property type="component" value="Unassembled WGS sequence"/>
</dbReference>
<protein>
    <recommendedName>
        <fullName evidence="1">Spore protein YkvP/CgeB glycosyl transferase-like domain-containing protein</fullName>
    </recommendedName>
</protein>
<reference evidence="2 3" key="1">
    <citation type="journal article" date="2016" name="Nat. Commun.">
        <title>Thousands of microbial genomes shed light on interconnected biogeochemical processes in an aquifer system.</title>
        <authorList>
            <person name="Anantharaman K."/>
            <person name="Brown C.T."/>
            <person name="Hug L.A."/>
            <person name="Sharon I."/>
            <person name="Castelle C.J."/>
            <person name="Probst A.J."/>
            <person name="Thomas B.C."/>
            <person name="Singh A."/>
            <person name="Wilkins M.J."/>
            <person name="Karaoz U."/>
            <person name="Brodie E.L."/>
            <person name="Williams K.H."/>
            <person name="Hubbard S.S."/>
            <person name="Banfield J.F."/>
        </authorList>
    </citation>
    <scope>NUCLEOTIDE SEQUENCE [LARGE SCALE GENOMIC DNA]</scope>
</reference>
<proteinExistence type="predicted"/>